<feature type="region of interest" description="Disordered" evidence="1">
    <location>
        <begin position="1"/>
        <end position="23"/>
    </location>
</feature>
<name>A1ZQK2_MICM2</name>
<evidence type="ECO:0000256" key="1">
    <source>
        <dbReference type="SAM" id="MobiDB-lite"/>
    </source>
</evidence>
<dbReference type="AlphaFoldDB" id="A1ZQK2"/>
<reference evidence="2 3" key="1">
    <citation type="submission" date="2007-01" db="EMBL/GenBank/DDBJ databases">
        <authorList>
            <person name="Haygood M."/>
            <person name="Podell S."/>
            <person name="Anderson C."/>
            <person name="Hopkinson B."/>
            <person name="Roe K."/>
            <person name="Barbeau K."/>
            <person name="Gaasterland T."/>
            <person name="Ferriera S."/>
            <person name="Johnson J."/>
            <person name="Kravitz S."/>
            <person name="Beeson K."/>
            <person name="Sutton G."/>
            <person name="Rogers Y.-H."/>
            <person name="Friedman R."/>
            <person name="Frazier M."/>
            <person name="Venter J.C."/>
        </authorList>
    </citation>
    <scope>NUCLEOTIDE SEQUENCE [LARGE SCALE GENOMIC DNA]</scope>
    <source>
        <strain evidence="2 3">ATCC 23134</strain>
    </source>
</reference>
<dbReference type="Proteomes" id="UP000004095">
    <property type="component" value="Unassembled WGS sequence"/>
</dbReference>
<gene>
    <name evidence="2" type="ORF">M23134_08326</name>
</gene>
<accession>A1ZQK2</accession>
<comment type="caution">
    <text evidence="2">The sequence shown here is derived from an EMBL/GenBank/DDBJ whole genome shotgun (WGS) entry which is preliminary data.</text>
</comment>
<feature type="compositionally biased region" description="Polar residues" evidence="1">
    <location>
        <begin position="13"/>
        <end position="23"/>
    </location>
</feature>
<dbReference type="EMBL" id="AAWS01000024">
    <property type="protein sequence ID" value="EAY27374.1"/>
    <property type="molecule type" value="Genomic_DNA"/>
</dbReference>
<evidence type="ECO:0000313" key="2">
    <source>
        <dbReference type="EMBL" id="EAY27374.1"/>
    </source>
</evidence>
<sequence>MGRLETAVGQKSKPGSLNSKPFSMLPQSLQTRIILFVGW</sequence>
<keyword evidence="3" id="KW-1185">Reference proteome</keyword>
<protein>
    <submittedName>
        <fullName evidence="2">Uncharacterized protein</fullName>
    </submittedName>
</protein>
<organism evidence="2 3">
    <name type="scientific">Microscilla marina ATCC 23134</name>
    <dbReference type="NCBI Taxonomy" id="313606"/>
    <lineage>
        <taxon>Bacteria</taxon>
        <taxon>Pseudomonadati</taxon>
        <taxon>Bacteroidota</taxon>
        <taxon>Cytophagia</taxon>
        <taxon>Cytophagales</taxon>
        <taxon>Microscillaceae</taxon>
        <taxon>Microscilla</taxon>
    </lineage>
</organism>
<evidence type="ECO:0000313" key="3">
    <source>
        <dbReference type="Proteomes" id="UP000004095"/>
    </source>
</evidence>
<proteinExistence type="predicted"/>